<evidence type="ECO:0000259" key="9">
    <source>
        <dbReference type="PROSITE" id="PS50109"/>
    </source>
</evidence>
<dbReference type="EC" id="2.7.13.3" evidence="2"/>
<comment type="catalytic activity">
    <reaction evidence="1">
        <text>ATP + protein L-histidine = ADP + protein N-phospho-L-histidine.</text>
        <dbReference type="EC" id="2.7.13.3"/>
    </reaction>
</comment>
<keyword evidence="4" id="KW-0808">Transferase</keyword>
<dbReference type="SUPFAM" id="SSF55785">
    <property type="entry name" value="PYP-like sensor domain (PAS domain)"/>
    <property type="match status" value="2"/>
</dbReference>
<keyword evidence="5" id="KW-0547">Nucleotide-binding</keyword>
<dbReference type="SMART" id="SM00086">
    <property type="entry name" value="PAC"/>
    <property type="match status" value="2"/>
</dbReference>
<name>A0AAU7D109_9BACT</name>
<dbReference type="SMART" id="SM00387">
    <property type="entry name" value="HATPase_c"/>
    <property type="match status" value="1"/>
</dbReference>
<dbReference type="PROSITE" id="PS50109">
    <property type="entry name" value="HIS_KIN"/>
    <property type="match status" value="1"/>
</dbReference>
<dbReference type="EMBL" id="CP121195">
    <property type="protein sequence ID" value="XBH14233.1"/>
    <property type="molecule type" value="Genomic_DNA"/>
</dbReference>
<keyword evidence="7" id="KW-0067">ATP-binding</keyword>
<evidence type="ECO:0000256" key="1">
    <source>
        <dbReference type="ARBA" id="ARBA00000085"/>
    </source>
</evidence>
<evidence type="ECO:0000256" key="7">
    <source>
        <dbReference type="ARBA" id="ARBA00022840"/>
    </source>
</evidence>
<evidence type="ECO:0000256" key="6">
    <source>
        <dbReference type="ARBA" id="ARBA00022777"/>
    </source>
</evidence>
<dbReference type="Pfam" id="PF00512">
    <property type="entry name" value="HisKA"/>
    <property type="match status" value="1"/>
</dbReference>
<dbReference type="GO" id="GO:0005524">
    <property type="term" value="F:ATP binding"/>
    <property type="evidence" value="ECO:0007669"/>
    <property type="project" value="UniProtKB-KW"/>
</dbReference>
<feature type="domain" description="PAC" evidence="11">
    <location>
        <begin position="91"/>
        <end position="143"/>
    </location>
</feature>
<dbReference type="GO" id="GO:0000155">
    <property type="term" value="F:phosphorelay sensor kinase activity"/>
    <property type="evidence" value="ECO:0007669"/>
    <property type="project" value="InterPro"/>
</dbReference>
<evidence type="ECO:0000256" key="8">
    <source>
        <dbReference type="ARBA" id="ARBA00023012"/>
    </source>
</evidence>
<dbReference type="GO" id="GO:0006355">
    <property type="term" value="P:regulation of DNA-templated transcription"/>
    <property type="evidence" value="ECO:0007669"/>
    <property type="project" value="InterPro"/>
</dbReference>
<protein>
    <recommendedName>
        <fullName evidence="2">histidine kinase</fullName>
        <ecNumber evidence="2">2.7.13.3</ecNumber>
    </recommendedName>
</protein>
<gene>
    <name evidence="12" type="ORF">P4G45_03500</name>
    <name evidence="13" type="ORF">P8936_03465</name>
</gene>
<dbReference type="InterPro" id="IPR003661">
    <property type="entry name" value="HisK_dim/P_dom"/>
</dbReference>
<dbReference type="InterPro" id="IPR036890">
    <property type="entry name" value="HATPase_C_sf"/>
</dbReference>
<evidence type="ECO:0000256" key="5">
    <source>
        <dbReference type="ARBA" id="ARBA00022741"/>
    </source>
</evidence>
<dbReference type="Pfam" id="PF00989">
    <property type="entry name" value="PAS"/>
    <property type="match status" value="2"/>
</dbReference>
<dbReference type="PROSITE" id="PS50112">
    <property type="entry name" value="PAS"/>
    <property type="match status" value="2"/>
</dbReference>
<evidence type="ECO:0000313" key="13">
    <source>
        <dbReference type="EMBL" id="XBH14233.1"/>
    </source>
</evidence>
<dbReference type="Pfam" id="PF02518">
    <property type="entry name" value="HATPase_c"/>
    <property type="match status" value="1"/>
</dbReference>
<dbReference type="InterPro" id="IPR001610">
    <property type="entry name" value="PAC"/>
</dbReference>
<dbReference type="InterPro" id="IPR000700">
    <property type="entry name" value="PAS-assoc_C"/>
</dbReference>
<dbReference type="PRINTS" id="PR00344">
    <property type="entry name" value="BCTRLSENSOR"/>
</dbReference>
<keyword evidence="3" id="KW-0597">Phosphoprotein</keyword>
<feature type="domain" description="PAC" evidence="11">
    <location>
        <begin position="213"/>
        <end position="265"/>
    </location>
</feature>
<sequence length="501" mass="55135">MFTGSNLPKEDQSPLDRSNLLLEAIVQTSEDPIITKNLDGIITSWNPAAERLFGYKPEEMVGESVLKLIPLSLHHEETAILRKLRAGEHIAHFETTRLTKSGQELSVSLTISPLKDERGRVVGVSKMVRDITPEKRLNEVRLQLAAIVESSDDAIMTKNLSGIITSWNRAAERIFGYSEEEIVGCSILKLIPPDLQSEEQTIIEKIQSGQRIDHFETVRLTKKGERLDVSVTISPLKNSWGKIIGASKVLRNITERKQLERNLLQAEKIAATGKMAATIAHEINNPLESVLNLIYLARMNASDTDQVVGYLHTAEEELLRVSHIAKQTLGYYREHSAAVQVSLSALVMDTLKIYESKLKSAGVRVQTELSSSRQITLRRGEMMQVVSNLVTNAMYAMPSGGTLTASVLDATESGNPGVLLKIEDTGEGIPAECLGKIFEPFFTTRSSIGTGIGLWVATQFVDGHKGKISVQSSVDADSHGTKMSIFLPFDNPYSNSTPSRS</sequence>
<evidence type="ECO:0000256" key="2">
    <source>
        <dbReference type="ARBA" id="ARBA00012438"/>
    </source>
</evidence>
<dbReference type="CDD" id="cd00082">
    <property type="entry name" value="HisKA"/>
    <property type="match status" value="1"/>
</dbReference>
<reference evidence="12" key="1">
    <citation type="submission" date="2023-03" db="EMBL/GenBank/DDBJ databases">
        <title>Edaphobacter sp.</title>
        <authorList>
            <person name="Huber K.J."/>
            <person name="Papendorf J."/>
            <person name="Pilke C."/>
            <person name="Bunk B."/>
            <person name="Sproeer C."/>
            <person name="Pester M."/>
        </authorList>
    </citation>
    <scope>NUCLEOTIDE SEQUENCE</scope>
    <source>
        <strain evidence="12">DSM 109919</strain>
        <strain evidence="13">DSM 109920</strain>
    </source>
</reference>
<accession>A0AAU7D109</accession>
<dbReference type="InterPro" id="IPR035965">
    <property type="entry name" value="PAS-like_dom_sf"/>
</dbReference>
<dbReference type="EMBL" id="CP121194">
    <property type="protein sequence ID" value="XBH10805.1"/>
    <property type="molecule type" value="Genomic_DNA"/>
</dbReference>
<dbReference type="Gene3D" id="3.30.565.10">
    <property type="entry name" value="Histidine kinase-like ATPase, C-terminal domain"/>
    <property type="match status" value="1"/>
</dbReference>
<evidence type="ECO:0000256" key="3">
    <source>
        <dbReference type="ARBA" id="ARBA00022553"/>
    </source>
</evidence>
<dbReference type="CDD" id="cd00130">
    <property type="entry name" value="PAS"/>
    <property type="match status" value="2"/>
</dbReference>
<dbReference type="SMART" id="SM00091">
    <property type="entry name" value="PAS"/>
    <property type="match status" value="2"/>
</dbReference>
<dbReference type="SMART" id="SM00388">
    <property type="entry name" value="HisKA"/>
    <property type="match status" value="1"/>
</dbReference>
<dbReference type="InterPro" id="IPR000014">
    <property type="entry name" value="PAS"/>
</dbReference>
<dbReference type="InterPro" id="IPR005467">
    <property type="entry name" value="His_kinase_dom"/>
</dbReference>
<dbReference type="KEGG" id="epl:P4G45_03500"/>
<dbReference type="PANTHER" id="PTHR43065">
    <property type="entry name" value="SENSOR HISTIDINE KINASE"/>
    <property type="match status" value="1"/>
</dbReference>
<evidence type="ECO:0000313" key="12">
    <source>
        <dbReference type="EMBL" id="XBH10805.1"/>
    </source>
</evidence>
<keyword evidence="6" id="KW-0418">Kinase</keyword>
<keyword evidence="8" id="KW-0902">Two-component regulatory system</keyword>
<dbReference type="SUPFAM" id="SSF47384">
    <property type="entry name" value="Homodimeric domain of signal transducing histidine kinase"/>
    <property type="match status" value="1"/>
</dbReference>
<feature type="domain" description="PAS" evidence="10">
    <location>
        <begin position="18"/>
        <end position="66"/>
    </location>
</feature>
<evidence type="ECO:0000256" key="4">
    <source>
        <dbReference type="ARBA" id="ARBA00022679"/>
    </source>
</evidence>
<evidence type="ECO:0000259" key="10">
    <source>
        <dbReference type="PROSITE" id="PS50112"/>
    </source>
</evidence>
<dbReference type="NCBIfam" id="TIGR00229">
    <property type="entry name" value="sensory_box"/>
    <property type="match status" value="2"/>
</dbReference>
<dbReference type="SUPFAM" id="SSF55874">
    <property type="entry name" value="ATPase domain of HSP90 chaperone/DNA topoisomerase II/histidine kinase"/>
    <property type="match status" value="1"/>
</dbReference>
<dbReference type="PROSITE" id="PS50113">
    <property type="entry name" value="PAC"/>
    <property type="match status" value="2"/>
</dbReference>
<organism evidence="12">
    <name type="scientific">Edaphobacter paludis</name>
    <dbReference type="NCBI Taxonomy" id="3035702"/>
    <lineage>
        <taxon>Bacteria</taxon>
        <taxon>Pseudomonadati</taxon>
        <taxon>Acidobacteriota</taxon>
        <taxon>Terriglobia</taxon>
        <taxon>Terriglobales</taxon>
        <taxon>Acidobacteriaceae</taxon>
        <taxon>Edaphobacter</taxon>
    </lineage>
</organism>
<proteinExistence type="predicted"/>
<dbReference type="Gene3D" id="1.10.287.130">
    <property type="match status" value="1"/>
</dbReference>
<evidence type="ECO:0000259" key="11">
    <source>
        <dbReference type="PROSITE" id="PS50113"/>
    </source>
</evidence>
<dbReference type="PANTHER" id="PTHR43065:SF10">
    <property type="entry name" value="PEROXIDE STRESS-ACTIVATED HISTIDINE KINASE MAK3"/>
    <property type="match status" value="1"/>
</dbReference>
<accession>A0AAU7DAU5</accession>
<feature type="domain" description="PAS" evidence="10">
    <location>
        <begin position="140"/>
        <end position="210"/>
    </location>
</feature>
<dbReference type="InterPro" id="IPR036097">
    <property type="entry name" value="HisK_dim/P_sf"/>
</dbReference>
<dbReference type="InterPro" id="IPR013767">
    <property type="entry name" value="PAS_fold"/>
</dbReference>
<dbReference type="InterPro" id="IPR003594">
    <property type="entry name" value="HATPase_dom"/>
</dbReference>
<feature type="domain" description="Histidine kinase" evidence="9">
    <location>
        <begin position="278"/>
        <end position="491"/>
    </location>
</feature>
<dbReference type="InterPro" id="IPR004358">
    <property type="entry name" value="Sig_transdc_His_kin-like_C"/>
</dbReference>
<dbReference type="AlphaFoldDB" id="A0AAU7D109"/>
<dbReference type="RefSeq" id="WP_348268296.1">
    <property type="nucleotide sequence ID" value="NZ_CP121194.1"/>
</dbReference>
<dbReference type="Gene3D" id="3.30.450.20">
    <property type="entry name" value="PAS domain"/>
    <property type="match status" value="2"/>
</dbReference>
<dbReference type="CDD" id="cd00075">
    <property type="entry name" value="HATPase"/>
    <property type="match status" value="1"/>
</dbReference>